<protein>
    <submittedName>
        <fullName evidence="3">3-carboxy-cis,cis-muconate cycloisomerase</fullName>
    </submittedName>
</protein>
<organism evidence="3 4">
    <name type="scientific">Fibrella forsythiae</name>
    <dbReference type="NCBI Taxonomy" id="2817061"/>
    <lineage>
        <taxon>Bacteria</taxon>
        <taxon>Pseudomonadati</taxon>
        <taxon>Bacteroidota</taxon>
        <taxon>Cytophagia</taxon>
        <taxon>Cytophagales</taxon>
        <taxon>Spirosomataceae</taxon>
        <taxon>Fibrella</taxon>
    </lineage>
</organism>
<dbReference type="SUPFAM" id="SSF48557">
    <property type="entry name" value="L-aspartase-like"/>
    <property type="match status" value="1"/>
</dbReference>
<evidence type="ECO:0000259" key="2">
    <source>
        <dbReference type="Pfam" id="PF00206"/>
    </source>
</evidence>
<comment type="similarity">
    <text evidence="1">Belongs to the class-II fumarase/aspartase family.</text>
</comment>
<dbReference type="PANTHER" id="PTHR43172:SF2">
    <property type="entry name" value="ADENYLOSUCCINATE LYASE C-TERMINAL DOMAIN-CONTAINING PROTEIN"/>
    <property type="match status" value="1"/>
</dbReference>
<dbReference type="InterPro" id="IPR008948">
    <property type="entry name" value="L-Aspartase-like"/>
</dbReference>
<reference evidence="3 4" key="1">
    <citation type="submission" date="2021-03" db="EMBL/GenBank/DDBJ databases">
        <title>Fibrella sp. HMF5405 genome sequencing and assembly.</title>
        <authorList>
            <person name="Kang H."/>
            <person name="Kim H."/>
            <person name="Bae S."/>
            <person name="Joh K."/>
        </authorList>
    </citation>
    <scope>NUCLEOTIDE SEQUENCE [LARGE SCALE GENOMIC DNA]</scope>
    <source>
        <strain evidence="3 4">HMF5405</strain>
    </source>
</reference>
<comment type="caution">
    <text evidence="3">The sequence shown here is derived from an EMBL/GenBank/DDBJ whole genome shotgun (WGS) entry which is preliminary data.</text>
</comment>
<dbReference type="PANTHER" id="PTHR43172">
    <property type="entry name" value="ADENYLOSUCCINATE LYASE"/>
    <property type="match status" value="1"/>
</dbReference>
<gene>
    <name evidence="3" type="ORF">J2I46_25355</name>
</gene>
<keyword evidence="4" id="KW-1185">Reference proteome</keyword>
<dbReference type="EMBL" id="JAFMYW010000009">
    <property type="protein sequence ID" value="MBO0951936.1"/>
    <property type="molecule type" value="Genomic_DNA"/>
</dbReference>
<accession>A0ABS3JPL1</accession>
<dbReference type="Pfam" id="PF00206">
    <property type="entry name" value="Lyase_1"/>
    <property type="match status" value="1"/>
</dbReference>
<dbReference type="PRINTS" id="PR00149">
    <property type="entry name" value="FUMRATELYASE"/>
</dbReference>
<evidence type="ECO:0000313" key="3">
    <source>
        <dbReference type="EMBL" id="MBO0951936.1"/>
    </source>
</evidence>
<dbReference type="RefSeq" id="WP_207331887.1">
    <property type="nucleotide sequence ID" value="NZ_JAFMYW010000009.1"/>
</dbReference>
<dbReference type="PRINTS" id="PR00145">
    <property type="entry name" value="ARGSUCLYASE"/>
</dbReference>
<evidence type="ECO:0000256" key="1">
    <source>
        <dbReference type="ARBA" id="ARBA00034772"/>
    </source>
</evidence>
<sequence length="346" mass="37301">MFSTYLADPDILRHCGPEAIIRNMLAFEGALATVQGQLGIIPSAAASTIADTVTRLTITPESLTAGTLQNGVPTLPLLAQVREALPESVRGELHVGATSQDVLDTAQVLAIRSVMPVLADRINEVLASLNQLTLHYGNVPMMGRTRTQQAQPITFGQKVLSWRNPLVRHLERLDQLKPRVLVVQLGGAVGNLAAFGEKGEAVARALAAELNLNYATPWHTERDGLAEFTNWLALLTGTLGKLGQDILLMGQTEVGEVVENVNGGGKSSAMPHKNNPVLSEALVMLARQNAQFAAIQLQSMVHGNERDATAWMLEWDNLPRMMSNAGTSLRHALSITQTMGVKGFRT</sequence>
<feature type="domain" description="Fumarate lyase N-terminal" evidence="2">
    <location>
        <begin position="87"/>
        <end position="288"/>
    </location>
</feature>
<dbReference type="Proteomes" id="UP000664628">
    <property type="component" value="Unassembled WGS sequence"/>
</dbReference>
<dbReference type="InterPro" id="IPR022761">
    <property type="entry name" value="Fumarate_lyase_N"/>
</dbReference>
<dbReference type="InterPro" id="IPR000362">
    <property type="entry name" value="Fumarate_lyase_fam"/>
</dbReference>
<dbReference type="Gene3D" id="1.20.200.10">
    <property type="entry name" value="Fumarase/aspartase (Central domain)"/>
    <property type="match status" value="1"/>
</dbReference>
<evidence type="ECO:0000313" key="4">
    <source>
        <dbReference type="Proteomes" id="UP000664628"/>
    </source>
</evidence>
<proteinExistence type="inferred from homology"/>
<name>A0ABS3JPL1_9BACT</name>